<dbReference type="InterPro" id="IPR002105">
    <property type="entry name" value="Dockerin_1_rpt"/>
</dbReference>
<dbReference type="CDD" id="cd14256">
    <property type="entry name" value="Dockerin_I"/>
    <property type="match status" value="1"/>
</dbReference>
<proteinExistence type="predicted"/>
<keyword evidence="2" id="KW-0645">Protease</keyword>
<dbReference type="Pfam" id="PF00404">
    <property type="entry name" value="Dockerin_1"/>
    <property type="match status" value="1"/>
</dbReference>
<keyword evidence="1" id="KW-0732">Signal</keyword>
<sequence length="293" mass="30227">MKRRLGALTLGLCLAAALCTPALAAAAPAAPVVEHKTADSFTVTYQGTAKNQYVLLVVKAGTDLNSLTADSILYIDQAAADENGVAAFANLTDSTKGFLLKSSQSADVYVGGAELAAPAASKFEAEKVGQDGTYTGGGIYFAGVPVSGTVAFQESSVAAAVTLYDAQGEQVASVSTDASGAYRFECVPLGNGYKLVVTKPGYCSYTISNISIQEESVLQPVDIQSGAGDVNGNGEINVYDLTELLGEFNRSGEQIQNSKADINGNGTVNVYDLTYLLSNFNHSSIIADAAGEA</sequence>
<evidence type="ECO:0000313" key="2">
    <source>
        <dbReference type="EMBL" id="MBC5733811.1"/>
    </source>
</evidence>
<dbReference type="EMBL" id="JACOPP010000010">
    <property type="protein sequence ID" value="MBC5733811.1"/>
    <property type="molecule type" value="Genomic_DNA"/>
</dbReference>
<dbReference type="SUPFAM" id="SSF49478">
    <property type="entry name" value="Cna protein B-type domain"/>
    <property type="match status" value="1"/>
</dbReference>
<dbReference type="Proteomes" id="UP000661435">
    <property type="component" value="Unassembled WGS sequence"/>
</dbReference>
<dbReference type="PROSITE" id="PS00018">
    <property type="entry name" value="EF_HAND_1"/>
    <property type="match status" value="2"/>
</dbReference>
<dbReference type="Pfam" id="PF13620">
    <property type="entry name" value="CarboxypepD_reg"/>
    <property type="match status" value="1"/>
</dbReference>
<dbReference type="Gene3D" id="1.10.1330.10">
    <property type="entry name" value="Dockerin domain"/>
    <property type="match status" value="1"/>
</dbReference>
<keyword evidence="2" id="KW-0121">Carboxypeptidase</keyword>
<keyword evidence="3" id="KW-1185">Reference proteome</keyword>
<dbReference type="GO" id="GO:0004180">
    <property type="term" value="F:carboxypeptidase activity"/>
    <property type="evidence" value="ECO:0007669"/>
    <property type="project" value="UniProtKB-KW"/>
</dbReference>
<gene>
    <name evidence="2" type="ORF">H8S57_08725</name>
</gene>
<evidence type="ECO:0000256" key="1">
    <source>
        <dbReference type="SAM" id="SignalP"/>
    </source>
</evidence>
<keyword evidence="2" id="KW-0378">Hydrolase</keyword>
<dbReference type="RefSeq" id="WP_186907702.1">
    <property type="nucleotide sequence ID" value="NZ_JACOPP010000010.1"/>
</dbReference>
<reference evidence="2" key="1">
    <citation type="submission" date="2020-08" db="EMBL/GenBank/DDBJ databases">
        <title>Genome public.</title>
        <authorList>
            <person name="Liu C."/>
            <person name="Sun Q."/>
        </authorList>
    </citation>
    <scope>NUCLEOTIDE SEQUENCE</scope>
    <source>
        <strain evidence="2">NSJ-51</strain>
    </source>
</reference>
<feature type="chain" id="PRO_5035157047" evidence="1">
    <location>
        <begin position="25"/>
        <end position="293"/>
    </location>
</feature>
<dbReference type="GO" id="GO:0004553">
    <property type="term" value="F:hydrolase activity, hydrolyzing O-glycosyl compounds"/>
    <property type="evidence" value="ECO:0007669"/>
    <property type="project" value="InterPro"/>
</dbReference>
<dbReference type="GO" id="GO:0000272">
    <property type="term" value="P:polysaccharide catabolic process"/>
    <property type="evidence" value="ECO:0007669"/>
    <property type="project" value="InterPro"/>
</dbReference>
<comment type="caution">
    <text evidence="2">The sequence shown here is derived from an EMBL/GenBank/DDBJ whole genome shotgun (WGS) entry which is preliminary data.</text>
</comment>
<dbReference type="AlphaFoldDB" id="A0A8J6J6R5"/>
<feature type="signal peptide" evidence="1">
    <location>
        <begin position="1"/>
        <end position="24"/>
    </location>
</feature>
<dbReference type="InterPro" id="IPR036439">
    <property type="entry name" value="Dockerin_dom_sf"/>
</dbReference>
<dbReference type="InterPro" id="IPR018247">
    <property type="entry name" value="EF_Hand_1_Ca_BS"/>
</dbReference>
<name>A0A8J6J6R5_9FIRM</name>
<dbReference type="SUPFAM" id="SSF63446">
    <property type="entry name" value="Type I dockerin domain"/>
    <property type="match status" value="1"/>
</dbReference>
<organism evidence="2 3">
    <name type="scientific">Lawsonibacter hominis</name>
    <dbReference type="NCBI Taxonomy" id="2763053"/>
    <lineage>
        <taxon>Bacteria</taxon>
        <taxon>Bacillati</taxon>
        <taxon>Bacillota</taxon>
        <taxon>Clostridia</taxon>
        <taxon>Eubacteriales</taxon>
        <taxon>Oscillospiraceae</taxon>
        <taxon>Lawsonibacter</taxon>
    </lineage>
</organism>
<accession>A0A8J6J6R5</accession>
<evidence type="ECO:0000313" key="3">
    <source>
        <dbReference type="Proteomes" id="UP000661435"/>
    </source>
</evidence>
<protein>
    <submittedName>
        <fullName evidence="2">Carboxypeptidase regulatory-like domain-containing protein</fullName>
    </submittedName>
</protein>
<dbReference type="Gene3D" id="2.60.40.1120">
    <property type="entry name" value="Carboxypeptidase-like, regulatory domain"/>
    <property type="match status" value="1"/>
</dbReference>